<dbReference type="OrthoDB" id="8378008at2"/>
<gene>
    <name evidence="2" type="ORF">SAMN04488103_102549</name>
</gene>
<name>A0A1H8CKR2_9RHOB</name>
<proteinExistence type="predicted"/>
<dbReference type="Proteomes" id="UP000198761">
    <property type="component" value="Unassembled WGS sequence"/>
</dbReference>
<organism evidence="2 3">
    <name type="scientific">Gemmobacter aquatilis</name>
    <dbReference type="NCBI Taxonomy" id="933059"/>
    <lineage>
        <taxon>Bacteria</taxon>
        <taxon>Pseudomonadati</taxon>
        <taxon>Pseudomonadota</taxon>
        <taxon>Alphaproteobacteria</taxon>
        <taxon>Rhodobacterales</taxon>
        <taxon>Paracoccaceae</taxon>
        <taxon>Gemmobacter</taxon>
    </lineage>
</organism>
<reference evidence="2 3" key="1">
    <citation type="submission" date="2016-10" db="EMBL/GenBank/DDBJ databases">
        <authorList>
            <person name="de Groot N.N."/>
        </authorList>
    </citation>
    <scope>NUCLEOTIDE SEQUENCE [LARGE SCALE GENOMIC DNA]</scope>
    <source>
        <strain evidence="2 3">DSM 3857</strain>
    </source>
</reference>
<dbReference type="AlphaFoldDB" id="A0A1H8CKR2"/>
<dbReference type="EMBL" id="FOCE01000002">
    <property type="protein sequence ID" value="SEM95620.1"/>
    <property type="molecule type" value="Genomic_DNA"/>
</dbReference>
<evidence type="ECO:0000313" key="3">
    <source>
        <dbReference type="Proteomes" id="UP000198761"/>
    </source>
</evidence>
<dbReference type="STRING" id="933059.SAMN04488103_102549"/>
<keyword evidence="3" id="KW-1185">Reference proteome</keyword>
<protein>
    <submittedName>
        <fullName evidence="2">Uncharacterized protein</fullName>
    </submittedName>
</protein>
<sequence>MLKRGVLIGALLAAGPACAALSGFYDSGEKIAAILQSAEVAEELRQAPIGAVMNTGTTAQGHDEWLVRVQDCDLLVSVIAEAPPGPGKTTYRVEILHPCEE</sequence>
<dbReference type="RefSeq" id="WP_139201540.1">
    <property type="nucleotide sequence ID" value="NZ_FOCE01000002.1"/>
</dbReference>
<keyword evidence="1" id="KW-0732">Signal</keyword>
<evidence type="ECO:0000313" key="2">
    <source>
        <dbReference type="EMBL" id="SEM95620.1"/>
    </source>
</evidence>
<evidence type="ECO:0000256" key="1">
    <source>
        <dbReference type="SAM" id="SignalP"/>
    </source>
</evidence>
<feature type="signal peptide" evidence="1">
    <location>
        <begin position="1"/>
        <end position="19"/>
    </location>
</feature>
<accession>A0A1H8CKR2</accession>
<feature type="chain" id="PRO_5011634321" evidence="1">
    <location>
        <begin position="20"/>
        <end position="101"/>
    </location>
</feature>